<accession>A0A0L6VEK2</accession>
<feature type="non-terminal residue" evidence="2">
    <location>
        <position position="1"/>
    </location>
</feature>
<proteinExistence type="predicted"/>
<evidence type="ECO:0000256" key="1">
    <source>
        <dbReference type="SAM" id="MobiDB-lite"/>
    </source>
</evidence>
<gene>
    <name evidence="2" type="ORF">VP01_1913g2</name>
</gene>
<reference evidence="2 3" key="1">
    <citation type="submission" date="2015-08" db="EMBL/GenBank/DDBJ databases">
        <title>Next Generation Sequencing and Analysis of the Genome of Puccinia sorghi L Schw, the Causal Agent of Maize Common Rust.</title>
        <authorList>
            <person name="Rochi L."/>
            <person name="Burguener G."/>
            <person name="Darino M."/>
            <person name="Turjanski A."/>
            <person name="Kreff E."/>
            <person name="Dieguez M.J."/>
            <person name="Sacco F."/>
        </authorList>
    </citation>
    <scope>NUCLEOTIDE SEQUENCE [LARGE SCALE GENOMIC DNA]</scope>
    <source>
        <strain evidence="2 3">RO10H11247</strain>
    </source>
</reference>
<evidence type="ECO:0000313" key="3">
    <source>
        <dbReference type="Proteomes" id="UP000037035"/>
    </source>
</evidence>
<feature type="compositionally biased region" description="Polar residues" evidence="1">
    <location>
        <begin position="48"/>
        <end position="59"/>
    </location>
</feature>
<organism evidence="2 3">
    <name type="scientific">Puccinia sorghi</name>
    <dbReference type="NCBI Taxonomy" id="27349"/>
    <lineage>
        <taxon>Eukaryota</taxon>
        <taxon>Fungi</taxon>
        <taxon>Dikarya</taxon>
        <taxon>Basidiomycota</taxon>
        <taxon>Pucciniomycotina</taxon>
        <taxon>Pucciniomycetes</taxon>
        <taxon>Pucciniales</taxon>
        <taxon>Pucciniaceae</taxon>
        <taxon>Puccinia</taxon>
    </lineage>
</organism>
<dbReference type="Proteomes" id="UP000037035">
    <property type="component" value="Unassembled WGS sequence"/>
</dbReference>
<comment type="caution">
    <text evidence="2">The sequence shown here is derived from an EMBL/GenBank/DDBJ whole genome shotgun (WGS) entry which is preliminary data.</text>
</comment>
<dbReference type="EMBL" id="LAVV01006741">
    <property type="protein sequence ID" value="KNZ58530.1"/>
    <property type="molecule type" value="Genomic_DNA"/>
</dbReference>
<feature type="region of interest" description="Disordered" evidence="1">
    <location>
        <begin position="19"/>
        <end position="60"/>
    </location>
</feature>
<evidence type="ECO:0000313" key="2">
    <source>
        <dbReference type="EMBL" id="KNZ58530.1"/>
    </source>
</evidence>
<protein>
    <submittedName>
        <fullName evidence="2">Uncharacterized protein</fullName>
    </submittedName>
</protein>
<sequence>NIRVRHSIIIVRLFDSAKQQRATTNSPKTPVNQRARSTTPATPTTSAKNNPLQVVSGEQPQGFERTKVSYFFFEALYLHIKVLWGVSQARTRLKTLSPILGGPIWLQLTKLKHSEMPG</sequence>
<dbReference type="VEuPathDB" id="FungiDB:VP01_1913g2"/>
<dbReference type="AlphaFoldDB" id="A0A0L6VEK2"/>
<feature type="compositionally biased region" description="Low complexity" evidence="1">
    <location>
        <begin position="34"/>
        <end position="47"/>
    </location>
</feature>
<feature type="compositionally biased region" description="Polar residues" evidence="1">
    <location>
        <begin position="19"/>
        <end position="32"/>
    </location>
</feature>
<name>A0A0L6VEK2_9BASI</name>
<keyword evidence="3" id="KW-1185">Reference proteome</keyword>